<protein>
    <submittedName>
        <fullName evidence="4">Uncharacterized protein</fullName>
    </submittedName>
</protein>
<keyword evidence="2" id="KW-0539">Nucleus</keyword>
<evidence type="ECO:0000256" key="3">
    <source>
        <dbReference type="SAM" id="MobiDB-lite"/>
    </source>
</evidence>
<evidence type="ECO:0000313" key="4">
    <source>
        <dbReference type="EMBL" id="KAJ0974486.1"/>
    </source>
</evidence>
<comment type="caution">
    <text evidence="4">The sequence shown here is derived from an EMBL/GenBank/DDBJ whole genome shotgun (WGS) entry which is preliminary data.</text>
</comment>
<evidence type="ECO:0000256" key="1">
    <source>
        <dbReference type="ARBA" id="ARBA00004123"/>
    </source>
</evidence>
<dbReference type="GO" id="GO:0005634">
    <property type="term" value="C:nucleus"/>
    <property type="evidence" value="ECO:0007669"/>
    <property type="project" value="UniProtKB-SubCell"/>
</dbReference>
<feature type="region of interest" description="Disordered" evidence="3">
    <location>
        <begin position="1"/>
        <end position="21"/>
    </location>
</feature>
<feature type="compositionally biased region" description="Low complexity" evidence="3">
    <location>
        <begin position="9"/>
        <end position="21"/>
    </location>
</feature>
<dbReference type="Proteomes" id="UP001085076">
    <property type="component" value="Miscellaneous, Linkage group lg04"/>
</dbReference>
<name>A0A9D5CJL0_9LILI</name>
<evidence type="ECO:0000256" key="2">
    <source>
        <dbReference type="ARBA" id="ARBA00023242"/>
    </source>
</evidence>
<accession>A0A9D5CJL0</accession>
<dbReference type="EMBL" id="JAGGNH010000004">
    <property type="protein sequence ID" value="KAJ0974486.1"/>
    <property type="molecule type" value="Genomic_DNA"/>
</dbReference>
<proteinExistence type="predicted"/>
<evidence type="ECO:0000313" key="5">
    <source>
        <dbReference type="Proteomes" id="UP001085076"/>
    </source>
</evidence>
<dbReference type="OrthoDB" id="784968at2759"/>
<dbReference type="AlphaFoldDB" id="A0A9D5CJL0"/>
<dbReference type="PANTHER" id="PTHR33172:SF29">
    <property type="entry name" value="OS06G0559400 PROTEIN"/>
    <property type="match status" value="1"/>
</dbReference>
<organism evidence="4 5">
    <name type="scientific">Dioscorea zingiberensis</name>
    <dbReference type="NCBI Taxonomy" id="325984"/>
    <lineage>
        <taxon>Eukaryota</taxon>
        <taxon>Viridiplantae</taxon>
        <taxon>Streptophyta</taxon>
        <taxon>Embryophyta</taxon>
        <taxon>Tracheophyta</taxon>
        <taxon>Spermatophyta</taxon>
        <taxon>Magnoliopsida</taxon>
        <taxon>Liliopsida</taxon>
        <taxon>Dioscoreales</taxon>
        <taxon>Dioscoreaceae</taxon>
        <taxon>Dioscorea</taxon>
    </lineage>
</organism>
<dbReference type="PANTHER" id="PTHR33172">
    <property type="entry name" value="OS08G0516900 PROTEIN"/>
    <property type="match status" value="1"/>
</dbReference>
<dbReference type="GO" id="GO:0006950">
    <property type="term" value="P:response to stress"/>
    <property type="evidence" value="ECO:0007669"/>
    <property type="project" value="UniProtKB-ARBA"/>
</dbReference>
<keyword evidence="5" id="KW-1185">Reference proteome</keyword>
<reference evidence="4" key="2">
    <citation type="journal article" date="2022" name="Hortic Res">
        <title>The genome of Dioscorea zingiberensis sheds light on the biosynthesis, origin and evolution of the medicinally important diosgenin saponins.</title>
        <authorList>
            <person name="Li Y."/>
            <person name="Tan C."/>
            <person name="Li Z."/>
            <person name="Guo J."/>
            <person name="Li S."/>
            <person name="Chen X."/>
            <person name="Wang C."/>
            <person name="Dai X."/>
            <person name="Yang H."/>
            <person name="Song W."/>
            <person name="Hou L."/>
            <person name="Xu J."/>
            <person name="Tong Z."/>
            <person name="Xu A."/>
            <person name="Yuan X."/>
            <person name="Wang W."/>
            <person name="Yang Q."/>
            <person name="Chen L."/>
            <person name="Sun Z."/>
            <person name="Wang K."/>
            <person name="Pan B."/>
            <person name="Chen J."/>
            <person name="Bao Y."/>
            <person name="Liu F."/>
            <person name="Qi X."/>
            <person name="Gang D.R."/>
            <person name="Wen J."/>
            <person name="Li J."/>
        </authorList>
    </citation>
    <scope>NUCLEOTIDE SEQUENCE</scope>
    <source>
        <strain evidence="4">Dzin_1.0</strain>
    </source>
</reference>
<dbReference type="InterPro" id="IPR051992">
    <property type="entry name" value="OxStress_Response_Reg"/>
</dbReference>
<reference evidence="4" key="1">
    <citation type="submission" date="2021-03" db="EMBL/GenBank/DDBJ databases">
        <authorList>
            <person name="Li Z."/>
            <person name="Yang C."/>
        </authorList>
    </citation>
    <scope>NUCLEOTIDE SEQUENCE</scope>
    <source>
        <strain evidence="4">Dzin_1.0</strain>
        <tissue evidence="4">Leaf</tissue>
    </source>
</reference>
<sequence length="95" mass="10447">MSSFFMEDSTTATSSSSSSSASFQSLACDQIEEEEGPLFHMSSLMALLPLKKGLSKHFQGKSKSFTSLANARSLEDIVKPERRASYKKKLKTCKS</sequence>
<comment type="subcellular location">
    <subcellularLocation>
        <location evidence="1">Nucleus</location>
    </subcellularLocation>
</comment>
<gene>
    <name evidence="4" type="ORF">J5N97_016451</name>
</gene>